<dbReference type="InterPro" id="IPR036249">
    <property type="entry name" value="Thioredoxin-like_sf"/>
</dbReference>
<feature type="transmembrane region" description="Helical" evidence="10">
    <location>
        <begin position="292"/>
        <end position="309"/>
    </location>
</feature>
<feature type="transmembrane region" description="Helical" evidence="10">
    <location>
        <begin position="259"/>
        <end position="280"/>
    </location>
</feature>
<reference evidence="12 13" key="2">
    <citation type="journal article" date="2015" name="Stand. Genomic Sci.">
        <title>High quality draft genomic sequence of Flavobacterium enshiense DK69(T) and comparison among Flavobacterium genomes.</title>
        <authorList>
            <person name="Zeng Z."/>
            <person name="Chen C."/>
            <person name="Du H."/>
            <person name="Wang G."/>
            <person name="Li M."/>
        </authorList>
    </citation>
    <scope>NUCLEOTIDE SEQUENCE [LARGE SCALE GENOMIC DNA]</scope>
    <source>
        <strain evidence="12 13">DK69</strain>
    </source>
</reference>
<dbReference type="Gene3D" id="1.20.1440.130">
    <property type="entry name" value="VKOR domain"/>
    <property type="match status" value="1"/>
</dbReference>
<dbReference type="OrthoDB" id="1100563at2"/>
<dbReference type="Gene3D" id="3.40.30.10">
    <property type="entry name" value="Glutaredoxin"/>
    <property type="match status" value="1"/>
</dbReference>
<keyword evidence="8" id="KW-1015">Disulfide bond</keyword>
<dbReference type="GO" id="GO:0016491">
    <property type="term" value="F:oxidoreductase activity"/>
    <property type="evidence" value="ECO:0007669"/>
    <property type="project" value="UniProtKB-KW"/>
</dbReference>
<evidence type="ECO:0000256" key="10">
    <source>
        <dbReference type="SAM" id="Phobius"/>
    </source>
</evidence>
<dbReference type="PATRIC" id="fig|1107311.3.peg.926"/>
<evidence type="ECO:0000256" key="2">
    <source>
        <dbReference type="ARBA" id="ARBA00006214"/>
    </source>
</evidence>
<keyword evidence="4" id="KW-0874">Quinone</keyword>
<dbReference type="Pfam" id="PF07884">
    <property type="entry name" value="VKOR"/>
    <property type="match status" value="1"/>
</dbReference>
<dbReference type="InterPro" id="IPR012932">
    <property type="entry name" value="VKOR"/>
</dbReference>
<dbReference type="eggNOG" id="COG1651">
    <property type="taxonomic scope" value="Bacteria"/>
</dbReference>
<reference evidence="13" key="1">
    <citation type="submission" date="2013-09" db="EMBL/GenBank/DDBJ databases">
        <authorList>
            <person name="Zeng Z."/>
            <person name="Chen C."/>
        </authorList>
    </citation>
    <scope>NUCLEOTIDE SEQUENCE [LARGE SCALE GENOMIC DNA]</scope>
    <source>
        <strain evidence="13">DK69</strain>
    </source>
</reference>
<name>V6SD21_9FLAO</name>
<gene>
    <name evidence="12" type="ORF">Q767_14310</name>
</gene>
<evidence type="ECO:0000313" key="13">
    <source>
        <dbReference type="Proteomes" id="UP000030149"/>
    </source>
</evidence>
<evidence type="ECO:0000256" key="5">
    <source>
        <dbReference type="ARBA" id="ARBA00022989"/>
    </source>
</evidence>
<dbReference type="EMBL" id="JRLZ01000018">
    <property type="protein sequence ID" value="KGO93843.1"/>
    <property type="molecule type" value="Genomic_DNA"/>
</dbReference>
<feature type="transmembrane region" description="Helical" evidence="10">
    <location>
        <begin position="151"/>
        <end position="170"/>
    </location>
</feature>
<comment type="subcellular location">
    <subcellularLocation>
        <location evidence="1">Membrane</location>
        <topology evidence="1">Multi-pass membrane protein</topology>
    </subcellularLocation>
</comment>
<evidence type="ECO:0000256" key="9">
    <source>
        <dbReference type="ARBA" id="ARBA00023284"/>
    </source>
</evidence>
<proteinExistence type="inferred from homology"/>
<keyword evidence="6" id="KW-0560">Oxidoreductase</keyword>
<feature type="transmembrane region" description="Helical" evidence="10">
    <location>
        <begin position="205"/>
        <end position="225"/>
    </location>
</feature>
<dbReference type="Proteomes" id="UP000030149">
    <property type="component" value="Unassembled WGS sequence"/>
</dbReference>
<keyword evidence="13" id="KW-1185">Reference proteome</keyword>
<organism evidence="12 13">
    <name type="scientific">Flavobacterium enshiense DK69</name>
    <dbReference type="NCBI Taxonomy" id="1107311"/>
    <lineage>
        <taxon>Bacteria</taxon>
        <taxon>Pseudomonadati</taxon>
        <taxon>Bacteroidota</taxon>
        <taxon>Flavobacteriia</taxon>
        <taxon>Flavobacteriales</taxon>
        <taxon>Flavobacteriaceae</taxon>
        <taxon>Flavobacterium</taxon>
    </lineage>
</organism>
<feature type="transmembrane region" description="Helical" evidence="10">
    <location>
        <begin position="129"/>
        <end position="145"/>
    </location>
</feature>
<keyword evidence="7 10" id="KW-0472">Membrane</keyword>
<dbReference type="InterPro" id="IPR038354">
    <property type="entry name" value="VKOR_sf"/>
</dbReference>
<comment type="similarity">
    <text evidence="2">Belongs to the VKOR family.</text>
</comment>
<sequence length="516" mass="59667">MLNILKRYLEKSNYIEQRDDFESFFLSHPNYPSVFAITDTLDSLSIPNIAIKIPKEQFVELPDSFLTLFKQSMVLVLKRDNDVTIEFEDGRERNLSFNEFLTDWDQIVMAIEPNEVTNVKNKRDNLKRLRYVVPVIVLVAFSIIYNEYSTTSLILLLTSLLGLGTSVLILQEKFGYANGMVSKICTMNSNASCNSVIKSDSGKKWIQFSDLPFLFFGISVMSIIIQPKDAAIIVGMISIMSLPVILYSIWLQKVQLKKWCVLCLMVSFIVITQSLFFGIVTQLSTSFSSVRFFDFLFSVFFFASIWMLVKPIFEEKIVAEKEVIRLIKFKRNYKLFNHMTKEIPSLWGFDQLQGLSFGNKQADVQLTIIVSPSCVHCHKAFEDAFKLMIKFPERIFLKVLFNINPENNENPYRAVVENLLFIGNYFPEKALDAIIDWHIEKMGLEEWNAKWGGNIIDEKTSKQIHQQYDWCGENGFNYTPVKIINDKLFPEGYGIDELKYFLNDFSEESVTLETAI</sequence>
<evidence type="ECO:0000256" key="8">
    <source>
        <dbReference type="ARBA" id="ARBA00023157"/>
    </source>
</evidence>
<evidence type="ECO:0000256" key="4">
    <source>
        <dbReference type="ARBA" id="ARBA00022719"/>
    </source>
</evidence>
<evidence type="ECO:0000259" key="11">
    <source>
        <dbReference type="Pfam" id="PF07884"/>
    </source>
</evidence>
<feature type="transmembrane region" description="Helical" evidence="10">
    <location>
        <begin position="231"/>
        <end position="250"/>
    </location>
</feature>
<dbReference type="GO" id="GO:0048038">
    <property type="term" value="F:quinone binding"/>
    <property type="evidence" value="ECO:0007669"/>
    <property type="project" value="UniProtKB-KW"/>
</dbReference>
<dbReference type="CDD" id="cd12921">
    <property type="entry name" value="VKOR_4"/>
    <property type="match status" value="1"/>
</dbReference>
<keyword evidence="9" id="KW-0676">Redox-active center</keyword>
<accession>V6SD21</accession>
<evidence type="ECO:0000313" key="12">
    <source>
        <dbReference type="EMBL" id="KGO93843.1"/>
    </source>
</evidence>
<evidence type="ECO:0000256" key="3">
    <source>
        <dbReference type="ARBA" id="ARBA00022692"/>
    </source>
</evidence>
<dbReference type="SUPFAM" id="SSF52833">
    <property type="entry name" value="Thioredoxin-like"/>
    <property type="match status" value="1"/>
</dbReference>
<keyword evidence="5 10" id="KW-1133">Transmembrane helix</keyword>
<dbReference type="STRING" id="1107311.Q767_14310"/>
<keyword evidence="3 10" id="KW-0812">Transmembrane</keyword>
<feature type="domain" description="Vitamin K epoxide reductase" evidence="11">
    <location>
        <begin position="154"/>
        <end position="273"/>
    </location>
</feature>
<comment type="caution">
    <text evidence="12">The sequence shown here is derived from an EMBL/GenBank/DDBJ whole genome shotgun (WGS) entry which is preliminary data.</text>
</comment>
<protein>
    <recommendedName>
        <fullName evidence="11">Vitamin K epoxide reductase domain-containing protein</fullName>
    </recommendedName>
</protein>
<dbReference type="AlphaFoldDB" id="V6SD21"/>
<evidence type="ECO:0000256" key="7">
    <source>
        <dbReference type="ARBA" id="ARBA00023136"/>
    </source>
</evidence>
<evidence type="ECO:0000256" key="6">
    <source>
        <dbReference type="ARBA" id="ARBA00023002"/>
    </source>
</evidence>
<dbReference type="RefSeq" id="WP_023572977.1">
    <property type="nucleotide sequence ID" value="NZ_AVCS01000006.1"/>
</dbReference>
<evidence type="ECO:0000256" key="1">
    <source>
        <dbReference type="ARBA" id="ARBA00004141"/>
    </source>
</evidence>
<dbReference type="GO" id="GO:0016020">
    <property type="term" value="C:membrane"/>
    <property type="evidence" value="ECO:0007669"/>
    <property type="project" value="UniProtKB-SubCell"/>
</dbReference>